<keyword evidence="6" id="KW-1133">Transmembrane helix</keyword>
<dbReference type="KEGG" id="ptm:GSPATT00001831001"/>
<dbReference type="FunFam" id="1.50.40.10:FF:000227">
    <property type="entry name" value="Predicted protein"/>
    <property type="match status" value="1"/>
</dbReference>
<feature type="repeat" description="Solcar" evidence="8">
    <location>
        <begin position="2"/>
        <end position="76"/>
    </location>
</feature>
<keyword evidence="4 8" id="KW-0812">Transmembrane</keyword>
<sequence length="293" mass="32972">MDQIFISGIAGGSAGIITDFIFFPIETIKTRIQASNNKVDYFKTAAKVNKYKGLLSQITVSFPSAFIFFSTYDTSKKYGCSHMIAGALGEFVTNIIRNPFEVVKNQMQVGLDASVRDTLRSIYYGQGFRGFYAGFTTIIMREIPFSAIQFPIYENMKIHFGNDGFVDHALNGAVAGGTAAFLTTPCDVVKSKLMTQRNQFYDSLRGCIKSIYETEGILGFFRAAHIRTMQISTSGIIFFSAYERYHDYSFLLRYSKSEQELRTFSNLSTKDICFPCNILYVLFSSTVSFSFIT</sequence>
<dbReference type="EMBL" id="CT868318">
    <property type="protein sequence ID" value="CAK78790.1"/>
    <property type="molecule type" value="Genomic_DNA"/>
</dbReference>
<dbReference type="SUPFAM" id="SSF103506">
    <property type="entry name" value="Mitochondrial carrier"/>
    <property type="match status" value="1"/>
</dbReference>
<feature type="repeat" description="Solcar" evidence="8">
    <location>
        <begin position="77"/>
        <end position="159"/>
    </location>
</feature>
<dbReference type="InterPro" id="IPR018108">
    <property type="entry name" value="MCP_transmembrane"/>
</dbReference>
<evidence type="ECO:0000256" key="1">
    <source>
        <dbReference type="ARBA" id="ARBA00004141"/>
    </source>
</evidence>
<evidence type="ECO:0000256" key="5">
    <source>
        <dbReference type="ARBA" id="ARBA00022737"/>
    </source>
</evidence>
<dbReference type="GO" id="GO:0000095">
    <property type="term" value="F:S-adenosyl-L-methionine transmembrane transporter activity"/>
    <property type="evidence" value="ECO:0000318"/>
    <property type="project" value="GO_Central"/>
</dbReference>
<evidence type="ECO:0000256" key="8">
    <source>
        <dbReference type="PROSITE-ProRule" id="PRU00282"/>
    </source>
</evidence>
<evidence type="ECO:0000256" key="6">
    <source>
        <dbReference type="ARBA" id="ARBA00022989"/>
    </source>
</evidence>
<keyword evidence="7 8" id="KW-0472">Membrane</keyword>
<dbReference type="Proteomes" id="UP000000600">
    <property type="component" value="Unassembled WGS sequence"/>
</dbReference>
<comment type="similarity">
    <text evidence="2 9">Belongs to the mitochondrial carrier (TC 2.A.29) family.</text>
</comment>
<dbReference type="Pfam" id="PF00153">
    <property type="entry name" value="Mito_carr"/>
    <property type="match status" value="3"/>
</dbReference>
<gene>
    <name evidence="10" type="ORF">GSPATT00001831001</name>
</gene>
<proteinExistence type="inferred from homology"/>
<dbReference type="GO" id="GO:0005743">
    <property type="term" value="C:mitochondrial inner membrane"/>
    <property type="evidence" value="ECO:0000318"/>
    <property type="project" value="GO_Central"/>
</dbReference>
<dbReference type="FunCoup" id="A0D6X3">
    <property type="interactions" value="797"/>
</dbReference>
<evidence type="ECO:0000256" key="9">
    <source>
        <dbReference type="RuleBase" id="RU000488"/>
    </source>
</evidence>
<dbReference type="AlphaFoldDB" id="A0D6X3"/>
<evidence type="ECO:0000313" key="11">
    <source>
        <dbReference type="Proteomes" id="UP000000600"/>
    </source>
</evidence>
<dbReference type="PROSITE" id="PS50920">
    <property type="entry name" value="SOLCAR"/>
    <property type="match status" value="3"/>
</dbReference>
<dbReference type="HOGENOM" id="CLU_015166_3_0_1"/>
<name>A0D6X3_PARTE</name>
<dbReference type="PANTHER" id="PTHR45667">
    <property type="entry name" value="S-ADENOSYLMETHIONINE MITOCHONDRIAL CARRIER PROTEIN"/>
    <property type="match status" value="1"/>
</dbReference>
<dbReference type="eggNOG" id="KOG0768">
    <property type="taxonomic scope" value="Eukaryota"/>
</dbReference>
<dbReference type="Gene3D" id="1.50.40.10">
    <property type="entry name" value="Mitochondrial carrier domain"/>
    <property type="match status" value="1"/>
</dbReference>
<reference evidence="10 11" key="1">
    <citation type="journal article" date="2006" name="Nature">
        <title>Global trends of whole-genome duplications revealed by the ciliate Paramecium tetraurelia.</title>
        <authorList>
            <consortium name="Genoscope"/>
            <person name="Aury J.-M."/>
            <person name="Jaillon O."/>
            <person name="Duret L."/>
            <person name="Noel B."/>
            <person name="Jubin C."/>
            <person name="Porcel B.M."/>
            <person name="Segurens B."/>
            <person name="Daubin V."/>
            <person name="Anthouard V."/>
            <person name="Aiach N."/>
            <person name="Arnaiz O."/>
            <person name="Billaut A."/>
            <person name="Beisson J."/>
            <person name="Blanc I."/>
            <person name="Bouhouche K."/>
            <person name="Camara F."/>
            <person name="Duharcourt S."/>
            <person name="Guigo R."/>
            <person name="Gogendeau D."/>
            <person name="Katinka M."/>
            <person name="Keller A.-M."/>
            <person name="Kissmehl R."/>
            <person name="Klotz C."/>
            <person name="Koll F."/>
            <person name="Le Moue A."/>
            <person name="Lepere C."/>
            <person name="Malinsky S."/>
            <person name="Nowacki M."/>
            <person name="Nowak J.K."/>
            <person name="Plattner H."/>
            <person name="Poulain J."/>
            <person name="Ruiz F."/>
            <person name="Serrano V."/>
            <person name="Zagulski M."/>
            <person name="Dessen P."/>
            <person name="Betermier M."/>
            <person name="Weissenbach J."/>
            <person name="Scarpelli C."/>
            <person name="Schachter V."/>
            <person name="Sperling L."/>
            <person name="Meyer E."/>
            <person name="Cohen J."/>
            <person name="Wincker P."/>
        </authorList>
    </citation>
    <scope>NUCLEOTIDE SEQUENCE [LARGE SCALE GENOMIC DNA]</scope>
    <source>
        <strain evidence="10 11">Stock d4-2</strain>
    </source>
</reference>
<comment type="subcellular location">
    <subcellularLocation>
        <location evidence="1">Membrane</location>
        <topology evidence="1">Multi-pass membrane protein</topology>
    </subcellularLocation>
</comment>
<keyword evidence="3 9" id="KW-0813">Transport</keyword>
<evidence type="ECO:0000256" key="3">
    <source>
        <dbReference type="ARBA" id="ARBA00022448"/>
    </source>
</evidence>
<keyword evidence="5" id="KW-0677">Repeat</keyword>
<evidence type="ECO:0000256" key="7">
    <source>
        <dbReference type="ARBA" id="ARBA00023136"/>
    </source>
</evidence>
<feature type="repeat" description="Solcar" evidence="8">
    <location>
        <begin position="163"/>
        <end position="248"/>
    </location>
</feature>
<dbReference type="OrthoDB" id="276989at2759"/>
<dbReference type="OMA" id="NILYEEX"/>
<accession>A0D6X3</accession>
<evidence type="ECO:0000256" key="2">
    <source>
        <dbReference type="ARBA" id="ARBA00006375"/>
    </source>
</evidence>
<dbReference type="RefSeq" id="XP_001446187.1">
    <property type="nucleotide sequence ID" value="XM_001446150.1"/>
</dbReference>
<organism evidence="10 11">
    <name type="scientific">Paramecium tetraurelia</name>
    <dbReference type="NCBI Taxonomy" id="5888"/>
    <lineage>
        <taxon>Eukaryota</taxon>
        <taxon>Sar</taxon>
        <taxon>Alveolata</taxon>
        <taxon>Ciliophora</taxon>
        <taxon>Intramacronucleata</taxon>
        <taxon>Oligohymenophorea</taxon>
        <taxon>Peniculida</taxon>
        <taxon>Parameciidae</taxon>
        <taxon>Paramecium</taxon>
    </lineage>
</organism>
<dbReference type="InParanoid" id="A0D6X3"/>
<dbReference type="InterPro" id="IPR023395">
    <property type="entry name" value="MCP_dom_sf"/>
</dbReference>
<evidence type="ECO:0000313" key="10">
    <source>
        <dbReference type="EMBL" id="CAK78790.1"/>
    </source>
</evidence>
<protein>
    <recommendedName>
        <fullName evidence="12">Mitochondrial carrier protein</fullName>
    </recommendedName>
</protein>
<evidence type="ECO:0000256" key="4">
    <source>
        <dbReference type="ARBA" id="ARBA00022692"/>
    </source>
</evidence>
<keyword evidence="11" id="KW-1185">Reference proteome</keyword>
<dbReference type="GeneID" id="5031972"/>
<evidence type="ECO:0008006" key="12">
    <source>
        <dbReference type="Google" id="ProtNLM"/>
    </source>
</evidence>